<comment type="pathway">
    <text evidence="4">Amino-acid biosynthesis; L-methionine biosynthesis via salvage pathway; S-methyl-5-thio-alpha-D-ribose 1-phosphate from S-methyl-5'-thioadenosine (phosphorylase route): step 1/1.</text>
</comment>
<comment type="function">
    <text evidence="4">Catalyzes the reversible phosphorylation of S-methyl-5'-thioadenosine (MTA) to adenine and 5-methylthioribose-1-phosphate. Involved in the breakdown of MTA, a major by-product of polyamine biosynthesis. Responsible for the first step in the methionine salvage pathway after MTA has been generated from S-adenosylmethionine. Has broad substrate specificity with 6-aminopurine nucleosides as preferred substrates.</text>
</comment>
<dbReference type="EC" id="2.4.2.28" evidence="4"/>
<keyword evidence="7" id="KW-1185">Reference proteome</keyword>
<protein>
    <recommendedName>
        <fullName evidence="4">S-methyl-5'-thioadenosine phosphorylase</fullName>
        <ecNumber evidence="4">2.4.2.28</ecNumber>
    </recommendedName>
    <alternativeName>
        <fullName evidence="4">5'-methylthioadenosine phosphorylase</fullName>
        <shortName evidence="4">MTA phosphorylase</shortName>
        <shortName evidence="4">MTAP</shortName>
        <shortName evidence="4">MTAPase</shortName>
    </alternativeName>
</protein>
<dbReference type="InterPro" id="IPR035994">
    <property type="entry name" value="Nucleoside_phosphorylase_sf"/>
</dbReference>
<keyword evidence="4" id="KW-0539">Nucleus</keyword>
<name>A0AAW0GSM9_9APHY</name>
<keyword evidence="2 4" id="KW-0808">Transferase</keyword>
<comment type="caution">
    <text evidence="6">The sequence shown here is derived from an EMBL/GenBank/DDBJ whole genome shotgun (WGS) entry which is preliminary data.</text>
</comment>
<comment type="catalytic activity">
    <reaction evidence="4">
        <text>S-methyl-5'-thioadenosine + phosphate = 5-(methylsulfanyl)-alpha-D-ribose 1-phosphate + adenine</text>
        <dbReference type="Rhea" id="RHEA:11852"/>
        <dbReference type="ChEBI" id="CHEBI:16708"/>
        <dbReference type="ChEBI" id="CHEBI:17509"/>
        <dbReference type="ChEBI" id="CHEBI:43474"/>
        <dbReference type="ChEBI" id="CHEBI:58533"/>
        <dbReference type="EC" id="2.4.2.28"/>
    </reaction>
</comment>
<feature type="binding site" evidence="4">
    <location>
        <position position="198"/>
    </location>
    <ligand>
        <name>substrate</name>
    </ligand>
</feature>
<dbReference type="GO" id="GO:0005634">
    <property type="term" value="C:nucleus"/>
    <property type="evidence" value="ECO:0007669"/>
    <property type="project" value="UniProtKB-SubCell"/>
</dbReference>
<dbReference type="CDD" id="cd09010">
    <property type="entry name" value="MTAP_SsMTAPII_like_MTIP"/>
    <property type="match status" value="1"/>
</dbReference>
<evidence type="ECO:0000313" key="7">
    <source>
        <dbReference type="Proteomes" id="UP001385951"/>
    </source>
</evidence>
<proteinExistence type="inferred from homology"/>
<dbReference type="Gene3D" id="3.40.50.1580">
    <property type="entry name" value="Nucleoside phosphorylase domain"/>
    <property type="match status" value="1"/>
</dbReference>
<dbReference type="PANTHER" id="PTHR42679:SF2">
    <property type="entry name" value="S-METHYL-5'-THIOADENOSINE PHOSPHORYLASE"/>
    <property type="match status" value="1"/>
</dbReference>
<feature type="binding site" evidence="4">
    <location>
        <begin position="59"/>
        <end position="60"/>
    </location>
    <ligand>
        <name>phosphate</name>
        <dbReference type="ChEBI" id="CHEBI:43474"/>
    </ligand>
</feature>
<evidence type="ECO:0000256" key="4">
    <source>
        <dbReference type="HAMAP-Rule" id="MF_03155"/>
    </source>
</evidence>
<dbReference type="InterPro" id="IPR010044">
    <property type="entry name" value="MTAP"/>
</dbReference>
<dbReference type="GO" id="GO:0006166">
    <property type="term" value="P:purine ribonucleoside salvage"/>
    <property type="evidence" value="ECO:0007669"/>
    <property type="project" value="UniProtKB-KW"/>
</dbReference>
<dbReference type="InterPro" id="IPR000845">
    <property type="entry name" value="Nucleoside_phosphorylase_d"/>
</dbReference>
<feature type="site" description="Important for substrate specificity" evidence="4">
    <location>
        <position position="235"/>
    </location>
</feature>
<evidence type="ECO:0000256" key="2">
    <source>
        <dbReference type="ARBA" id="ARBA00022679"/>
    </source>
</evidence>
<evidence type="ECO:0000256" key="3">
    <source>
        <dbReference type="ARBA" id="ARBA00022726"/>
    </source>
</evidence>
<keyword evidence="3 4" id="KW-0660">Purine salvage</keyword>
<dbReference type="FunFam" id="3.40.50.1580:FF:000008">
    <property type="entry name" value="S-methyl-5'-thioadenosine phosphorylase"/>
    <property type="match status" value="1"/>
</dbReference>
<dbReference type="GO" id="GO:0017061">
    <property type="term" value="F:S-methyl-5-thioadenosine phosphorylase activity"/>
    <property type="evidence" value="ECO:0007669"/>
    <property type="project" value="UniProtKB-UniRule"/>
</dbReference>
<sequence length="305" mass="33091">MAAKQENVFVGVIGGSGLYHLDNLTFIKHVNPETPWGFPSSPIAICALPSGKQVAFLARHGTGHSIAPSAVPARANIAALKSLGVRAILAFSAVGSLREEVRPGDFAIPSQIIDRTKGVRPASFFEGTSIVAHAAFGDPFSLKLSKWLEERVKAVLETSGNGAQLHSDKTIVCMEGPQFSTRAESKMYRAWGGDLINMSVLPESKLAREAELSYALIATATDYDSWREHEGSVTAAEVFKTLQTNAELSRKVAASVLDELHEAAAQGDILTEEVGSMKFAIMPRSEKQKEEDREKLRYVLPTYFS</sequence>
<organism evidence="6 7">
    <name type="scientific">Cerrena zonata</name>
    <dbReference type="NCBI Taxonomy" id="2478898"/>
    <lineage>
        <taxon>Eukaryota</taxon>
        <taxon>Fungi</taxon>
        <taxon>Dikarya</taxon>
        <taxon>Basidiomycota</taxon>
        <taxon>Agaricomycotina</taxon>
        <taxon>Agaricomycetes</taxon>
        <taxon>Polyporales</taxon>
        <taxon>Cerrenaceae</taxon>
        <taxon>Cerrena</taxon>
    </lineage>
</organism>
<dbReference type="Proteomes" id="UP001385951">
    <property type="component" value="Unassembled WGS sequence"/>
</dbReference>
<gene>
    <name evidence="6" type="ORF">QCA50_001204</name>
</gene>
<keyword evidence="1 4" id="KW-0328">Glycosyltransferase</keyword>
<dbReference type="SUPFAM" id="SSF53167">
    <property type="entry name" value="Purine and uridine phosphorylases"/>
    <property type="match status" value="1"/>
</dbReference>
<feature type="binding site" evidence="4">
    <location>
        <begin position="92"/>
        <end position="93"/>
    </location>
    <ligand>
        <name>phosphate</name>
        <dbReference type="ChEBI" id="CHEBI:43474"/>
    </ligand>
</feature>
<evidence type="ECO:0000259" key="5">
    <source>
        <dbReference type="Pfam" id="PF01048"/>
    </source>
</evidence>
<accession>A0AAW0GSM9</accession>
<feature type="binding site" evidence="4">
    <location>
        <position position="199"/>
    </location>
    <ligand>
        <name>phosphate</name>
        <dbReference type="ChEBI" id="CHEBI:43474"/>
    </ligand>
</feature>
<feature type="domain" description="Nucleoside phosphorylase" evidence="5">
    <location>
        <begin position="10"/>
        <end position="257"/>
    </location>
</feature>
<dbReference type="EMBL" id="JASBNA010000001">
    <property type="protein sequence ID" value="KAK7696546.1"/>
    <property type="molecule type" value="Genomic_DNA"/>
</dbReference>
<feature type="site" description="Important for substrate specificity" evidence="4">
    <location>
        <position position="180"/>
    </location>
</feature>
<comment type="subcellular location">
    <subcellularLocation>
        <location evidence="4">Cytoplasm</location>
    </subcellularLocation>
    <subcellularLocation>
        <location evidence="4">Nucleus</location>
    </subcellularLocation>
</comment>
<keyword evidence="4" id="KW-0963">Cytoplasm</keyword>
<dbReference type="PANTHER" id="PTHR42679">
    <property type="entry name" value="S-METHYL-5'-THIOADENOSINE PHOSPHORYLASE"/>
    <property type="match status" value="1"/>
</dbReference>
<dbReference type="HAMAP" id="MF_01963">
    <property type="entry name" value="MTAP"/>
    <property type="match status" value="1"/>
</dbReference>
<dbReference type="InterPro" id="IPR018099">
    <property type="entry name" value="Purine_phosphorylase-2_CS"/>
</dbReference>
<evidence type="ECO:0000256" key="1">
    <source>
        <dbReference type="ARBA" id="ARBA00022676"/>
    </source>
</evidence>
<feature type="binding site" evidence="4">
    <location>
        <position position="16"/>
    </location>
    <ligand>
        <name>phosphate</name>
        <dbReference type="ChEBI" id="CHEBI:43474"/>
    </ligand>
</feature>
<comment type="subunit">
    <text evidence="4">Homotrimer.</text>
</comment>
<dbReference type="GO" id="GO:0019509">
    <property type="term" value="P:L-methionine salvage from methylthioadenosine"/>
    <property type="evidence" value="ECO:0007669"/>
    <property type="project" value="UniProtKB-UniRule"/>
</dbReference>
<dbReference type="PROSITE" id="PS01240">
    <property type="entry name" value="PNP_MTAP_2"/>
    <property type="match status" value="1"/>
</dbReference>
<dbReference type="AlphaFoldDB" id="A0AAW0GSM9"/>
<reference evidence="6 7" key="1">
    <citation type="submission" date="2022-09" db="EMBL/GenBank/DDBJ databases">
        <authorList>
            <person name="Palmer J.M."/>
        </authorList>
    </citation>
    <scope>NUCLEOTIDE SEQUENCE [LARGE SCALE GENOMIC DNA]</scope>
    <source>
        <strain evidence="6 7">DSM 7382</strain>
    </source>
</reference>
<dbReference type="NCBIfam" id="TIGR01694">
    <property type="entry name" value="MTAP"/>
    <property type="match status" value="1"/>
</dbReference>
<comment type="similarity">
    <text evidence="4">Belongs to the PNP/MTAP phosphorylase family. MTAP subfamily.</text>
</comment>
<evidence type="ECO:0000313" key="6">
    <source>
        <dbReference type="EMBL" id="KAK7696546.1"/>
    </source>
</evidence>
<dbReference type="Pfam" id="PF01048">
    <property type="entry name" value="PNP_UDP_1"/>
    <property type="match status" value="1"/>
</dbReference>
<dbReference type="GO" id="GO:0005829">
    <property type="term" value="C:cytosol"/>
    <property type="evidence" value="ECO:0007669"/>
    <property type="project" value="TreeGrafter"/>
</dbReference>
<feature type="binding site" evidence="4">
    <location>
        <begin position="222"/>
        <end position="224"/>
    </location>
    <ligand>
        <name>substrate</name>
    </ligand>
</feature>